<dbReference type="SUPFAM" id="SSF52047">
    <property type="entry name" value="RNI-like"/>
    <property type="match status" value="1"/>
</dbReference>
<sequence length="314" mass="36054">MNEDGNPFQCVMMWVMYAMICQVQKLIIRNFYETYIEMDSSMPLVSRHLTKIVLSGIALKECFLNFSSCPALKDLLITRCRFDYVKKILSHSIKCLFISHCQFGEDHRTCIYAPSLIWLFLESFSGRTPFLEGMPSLLAASVIPHQNCDDWCTKIYKGSPGDEYCICDGCYDTIDEIDSKCVLLGGLSEAKSLKLVAGPDIGIFRNDLRWCPTFSKLKSLLLNEWCVDSHFWALAYILERSPVLRKLTLKFSEKAKYMMEPEEDDDDPLVKPGAISEHLKVVKVHCKKVDEGVYKIGRWLSTLDIKLIIKQRNQ</sequence>
<reference evidence="1" key="3">
    <citation type="submission" date="2015-04" db="UniProtKB">
        <authorList>
            <consortium name="EnsemblPlants"/>
        </authorList>
    </citation>
    <scope>IDENTIFICATION</scope>
</reference>
<name>A0A0D9XQ95_9ORYZ</name>
<dbReference type="EnsemblPlants" id="LPERR11G05820.1">
    <property type="protein sequence ID" value="LPERR11G05820.1"/>
    <property type="gene ID" value="LPERR11G05820"/>
</dbReference>
<reference evidence="2" key="2">
    <citation type="submission" date="2013-12" db="EMBL/GenBank/DDBJ databases">
        <authorList>
            <person name="Yu Y."/>
            <person name="Lee S."/>
            <person name="de Baynast K."/>
            <person name="Wissotski M."/>
            <person name="Liu L."/>
            <person name="Talag J."/>
            <person name="Goicoechea J."/>
            <person name="Angelova A."/>
            <person name="Jetty R."/>
            <person name="Kudrna D."/>
            <person name="Golser W."/>
            <person name="Rivera L."/>
            <person name="Zhang J."/>
            <person name="Wing R."/>
        </authorList>
    </citation>
    <scope>NUCLEOTIDE SEQUENCE</scope>
</reference>
<dbReference type="Gramene" id="LPERR11G05820.1">
    <property type="protein sequence ID" value="LPERR11G05820.1"/>
    <property type="gene ID" value="LPERR11G05820"/>
</dbReference>
<organism evidence="1 2">
    <name type="scientific">Leersia perrieri</name>
    <dbReference type="NCBI Taxonomy" id="77586"/>
    <lineage>
        <taxon>Eukaryota</taxon>
        <taxon>Viridiplantae</taxon>
        <taxon>Streptophyta</taxon>
        <taxon>Embryophyta</taxon>
        <taxon>Tracheophyta</taxon>
        <taxon>Spermatophyta</taxon>
        <taxon>Magnoliopsida</taxon>
        <taxon>Liliopsida</taxon>
        <taxon>Poales</taxon>
        <taxon>Poaceae</taxon>
        <taxon>BOP clade</taxon>
        <taxon>Oryzoideae</taxon>
        <taxon>Oryzeae</taxon>
        <taxon>Oryzinae</taxon>
        <taxon>Leersia</taxon>
    </lineage>
</organism>
<keyword evidence="2" id="KW-1185">Reference proteome</keyword>
<accession>A0A0D9XQ95</accession>
<dbReference type="InterPro" id="IPR053197">
    <property type="entry name" value="F-box_SCFL_complex_component"/>
</dbReference>
<dbReference type="Proteomes" id="UP000032180">
    <property type="component" value="Chromosome 11"/>
</dbReference>
<dbReference type="HOGENOM" id="CLU_003068_1_0_1"/>
<evidence type="ECO:0000313" key="1">
    <source>
        <dbReference type="EnsemblPlants" id="LPERR11G05820.1"/>
    </source>
</evidence>
<evidence type="ECO:0000313" key="2">
    <source>
        <dbReference type="Proteomes" id="UP000032180"/>
    </source>
</evidence>
<evidence type="ECO:0008006" key="3">
    <source>
        <dbReference type="Google" id="ProtNLM"/>
    </source>
</evidence>
<proteinExistence type="predicted"/>
<dbReference type="PANTHER" id="PTHR34223:SF88">
    <property type="entry name" value="OS11G0200950 PROTEIN"/>
    <property type="match status" value="1"/>
</dbReference>
<dbReference type="AlphaFoldDB" id="A0A0D9XQ95"/>
<dbReference type="STRING" id="77586.A0A0D9XQ95"/>
<reference evidence="1 2" key="1">
    <citation type="submission" date="2012-08" db="EMBL/GenBank/DDBJ databases">
        <title>Oryza genome evolution.</title>
        <authorList>
            <person name="Wing R.A."/>
        </authorList>
    </citation>
    <scope>NUCLEOTIDE SEQUENCE</scope>
</reference>
<protein>
    <recommendedName>
        <fullName evidence="3">FBD domain-containing protein</fullName>
    </recommendedName>
</protein>
<dbReference type="eggNOG" id="ENOG502RYTW">
    <property type="taxonomic scope" value="Eukaryota"/>
</dbReference>
<dbReference type="PANTHER" id="PTHR34223">
    <property type="entry name" value="OS11G0201299 PROTEIN"/>
    <property type="match status" value="1"/>
</dbReference>